<dbReference type="AlphaFoldDB" id="A0A103XV68"/>
<evidence type="ECO:0000313" key="5">
    <source>
        <dbReference type="Proteomes" id="UP000243975"/>
    </source>
</evidence>
<feature type="domain" description="CID" evidence="3">
    <location>
        <begin position="128"/>
        <end position="256"/>
    </location>
</feature>
<evidence type="ECO:0000313" key="4">
    <source>
        <dbReference type="EMBL" id="KVH97396.1"/>
    </source>
</evidence>
<dbReference type="GO" id="GO:0005737">
    <property type="term" value="C:cytoplasm"/>
    <property type="evidence" value="ECO:0007669"/>
    <property type="project" value="TreeGrafter"/>
</dbReference>
<dbReference type="GO" id="GO:0031124">
    <property type="term" value="P:mRNA 3'-end processing"/>
    <property type="evidence" value="ECO:0007669"/>
    <property type="project" value="InterPro"/>
</dbReference>
<proteinExistence type="predicted"/>
<dbReference type="FunFam" id="1.25.40.90:FF:000023">
    <property type="entry name" value="polyadenylation and cleavage factor homolog 4"/>
    <property type="match status" value="1"/>
</dbReference>
<organism evidence="4 5">
    <name type="scientific">Cynara cardunculus var. scolymus</name>
    <name type="common">Globe artichoke</name>
    <name type="synonym">Cynara scolymus</name>
    <dbReference type="NCBI Taxonomy" id="59895"/>
    <lineage>
        <taxon>Eukaryota</taxon>
        <taxon>Viridiplantae</taxon>
        <taxon>Streptophyta</taxon>
        <taxon>Embryophyta</taxon>
        <taxon>Tracheophyta</taxon>
        <taxon>Spermatophyta</taxon>
        <taxon>Magnoliopsida</taxon>
        <taxon>eudicotyledons</taxon>
        <taxon>Gunneridae</taxon>
        <taxon>Pentapetalae</taxon>
        <taxon>asterids</taxon>
        <taxon>campanulids</taxon>
        <taxon>Asterales</taxon>
        <taxon>Asteraceae</taxon>
        <taxon>Carduoideae</taxon>
        <taxon>Cardueae</taxon>
        <taxon>Carduinae</taxon>
        <taxon>Cynara</taxon>
    </lineage>
</organism>
<evidence type="ECO:0000256" key="2">
    <source>
        <dbReference type="SAM" id="MobiDB-lite"/>
    </source>
</evidence>
<dbReference type="Proteomes" id="UP000243975">
    <property type="component" value="Unassembled WGS sequence"/>
</dbReference>
<dbReference type="STRING" id="59895.A0A103XV68"/>
<evidence type="ECO:0000256" key="1">
    <source>
        <dbReference type="ARBA" id="ARBA00022664"/>
    </source>
</evidence>
<dbReference type="GO" id="GO:0000993">
    <property type="term" value="F:RNA polymerase II complex binding"/>
    <property type="evidence" value="ECO:0007669"/>
    <property type="project" value="InterPro"/>
</dbReference>
<evidence type="ECO:0000259" key="3">
    <source>
        <dbReference type="PROSITE" id="PS51391"/>
    </source>
</evidence>
<dbReference type="Pfam" id="PF04818">
    <property type="entry name" value="CID"/>
    <property type="match status" value="1"/>
</dbReference>
<dbReference type="InterPro" id="IPR045154">
    <property type="entry name" value="PCF11-like"/>
</dbReference>
<dbReference type="GO" id="GO:0006369">
    <property type="term" value="P:termination of RNA polymerase II transcription"/>
    <property type="evidence" value="ECO:0007669"/>
    <property type="project" value="InterPro"/>
</dbReference>
<dbReference type="PANTHER" id="PTHR15921:SF12">
    <property type="entry name" value="POLYADENYLATION AND CLEAVAGE FACTOR HOMOLOG 4"/>
    <property type="match status" value="1"/>
</dbReference>
<protein>
    <submittedName>
        <fullName evidence="4">CID domain-containing protein</fullName>
    </submittedName>
</protein>
<dbReference type="SMART" id="SM00582">
    <property type="entry name" value="RPR"/>
    <property type="match status" value="1"/>
</dbReference>
<accession>A0A103XV68</accession>
<dbReference type="Pfam" id="PF23228">
    <property type="entry name" value="zf_PCFS4"/>
    <property type="match status" value="1"/>
</dbReference>
<keyword evidence="1" id="KW-0507">mRNA processing</keyword>
<dbReference type="PROSITE" id="PS51391">
    <property type="entry name" value="CID"/>
    <property type="match status" value="1"/>
</dbReference>
<name>A0A103XV68_CYNCS</name>
<feature type="compositionally biased region" description="Polar residues" evidence="2">
    <location>
        <begin position="620"/>
        <end position="637"/>
    </location>
</feature>
<dbReference type="InterPro" id="IPR013087">
    <property type="entry name" value="Znf_C2H2_type"/>
</dbReference>
<dbReference type="PANTHER" id="PTHR15921">
    <property type="entry name" value="PRE-MRNA CLEAVAGE COMPLEX II"/>
    <property type="match status" value="1"/>
</dbReference>
<dbReference type="OMA" id="QDEHSKH"/>
<dbReference type="GO" id="GO:0005849">
    <property type="term" value="C:mRNA cleavage factor complex"/>
    <property type="evidence" value="ECO:0007669"/>
    <property type="project" value="TreeGrafter"/>
</dbReference>
<dbReference type="CDD" id="cd16982">
    <property type="entry name" value="CID_Pcf11"/>
    <property type="match status" value="1"/>
</dbReference>
<dbReference type="GO" id="GO:0003729">
    <property type="term" value="F:mRNA binding"/>
    <property type="evidence" value="ECO:0007669"/>
    <property type="project" value="InterPro"/>
</dbReference>
<dbReference type="Gene3D" id="1.25.40.90">
    <property type="match status" value="1"/>
</dbReference>
<keyword evidence="5" id="KW-1185">Reference proteome</keyword>
<sequence>LLHDAHIHPLPKRRVSLPLNIWKPLTQKLLKSFIKTLKQTLTHYPFPLSISIFNTDQATPMEGTSFLTSRSIGFRPSHNDSVLPLANNCNQKSLTPICDRFKGLLKEREEDIRVSSGRHDEIEIPSPSSEEIVELYEIVLSELTINSKPLITDLTIIAGEQREHGGGIADAICARIIEVPVEQKLPSLYLLDSIVKNIGRDYVRHFSARLPEVYCLAYRQIHPNMHPSMRHLFGTWSTVFPSSVLCKIEAQLQFSPSASHQSSGLKASESPRPAHGIHVNPKYLEARRQFENSTTDSKIQQARATSTSEILEQPSSGFDEYESDSREALSSHTGSRKLDLSSNVGRNPFSLGHARPPSPSLDEFALDDSPKKVVEGTSSSHEYGRRPHGMAVKDEDLRDWQRPQQSDGALPQIETTASHCISNGFDIQRPRALIDAYGTDERNKTTNPKLQHTKNLITNGLGGKSAGQTWQNTEEEEFEWENMSPTLVDRGPATDPAPGAYRANQSTFAKTDLSRGNWSNQELIHSVAPNHAVSSSDHGLKRKISGFHNEPSDNPVSHYPQESWNLSHDQPWATLHHYNPRGQRPPLIDSFPRANAHHLLSLTPRMNSSSVNMMNPEVSIPSSKGSWRSSLNMQTSQPVPPFKKHIRSQFDMLKTGNSAANENVSFLHQPFDVNENRVPNQLPQMHSQQAGLVSNQQRPKFPPHLSLPQEVRSNMVPPALAFNPSHTTIQPMFRGYTPQRFDTSGGASMNPVHGMQSSMPFLGVGFPPLPPGPPPSSFPLKQIPQFPPSVAPTPPAGGALSGLFSSLACVGLEFDPDVLKTRHESAITALYADLPRQCKTCGLRFKLQEEHSNHMDWHVTKNRVSKNHKQKPSRKWFPNASMWLSGTEASGADAVPGFLNPSENVVEKKDDEDMAVPADEDQNVCALCGEAFDDFYSDETEEWMYRGAVYMNAPTGSVLGMDRSQLGPIVHSKCRSESAVAPPDDFGNNGRGGSCLSVFGMEHKIDDIPFLLAANAPRLVVYSF</sequence>
<dbReference type="Gramene" id="KVH97396">
    <property type="protein sequence ID" value="KVH97396"/>
    <property type="gene ID" value="Ccrd_000502"/>
</dbReference>
<dbReference type="SUPFAM" id="SSF48464">
    <property type="entry name" value="ENTH/VHS domain"/>
    <property type="match status" value="1"/>
</dbReference>
<feature type="compositionally biased region" description="Polar residues" evidence="2">
    <location>
        <begin position="291"/>
        <end position="316"/>
    </location>
</feature>
<feature type="region of interest" description="Disordered" evidence="2">
    <location>
        <begin position="291"/>
        <end position="387"/>
    </location>
</feature>
<dbReference type="InterPro" id="IPR008942">
    <property type="entry name" value="ENTH_VHS"/>
</dbReference>
<dbReference type="InterPro" id="IPR006569">
    <property type="entry name" value="CID_dom"/>
</dbReference>
<gene>
    <name evidence="4" type="ORF">Ccrd_000502</name>
</gene>
<dbReference type="PROSITE" id="PS00028">
    <property type="entry name" value="ZINC_FINGER_C2H2_1"/>
    <property type="match status" value="1"/>
</dbReference>
<dbReference type="InterPro" id="IPR047415">
    <property type="entry name" value="Pcf11_CID"/>
</dbReference>
<reference evidence="4 5" key="1">
    <citation type="journal article" date="2016" name="Sci. Rep.">
        <title>The genome sequence of the outbreeding globe artichoke constructed de novo incorporating a phase-aware low-pass sequencing strategy of F1 progeny.</title>
        <authorList>
            <person name="Scaglione D."/>
            <person name="Reyes-Chin-Wo S."/>
            <person name="Acquadro A."/>
            <person name="Froenicke L."/>
            <person name="Portis E."/>
            <person name="Beitel C."/>
            <person name="Tirone M."/>
            <person name="Mauro R."/>
            <person name="Lo Monaco A."/>
            <person name="Mauromicale G."/>
            <person name="Faccioli P."/>
            <person name="Cattivelli L."/>
            <person name="Rieseberg L."/>
            <person name="Michelmore R."/>
            <person name="Lanteri S."/>
        </authorList>
    </citation>
    <scope>NUCLEOTIDE SEQUENCE [LARGE SCALE GENOMIC DNA]</scope>
    <source>
        <strain evidence="4">2C</strain>
    </source>
</reference>
<feature type="region of interest" description="Disordered" evidence="2">
    <location>
        <begin position="620"/>
        <end position="641"/>
    </location>
</feature>
<comment type="caution">
    <text evidence="4">The sequence shown here is derived from an EMBL/GenBank/DDBJ whole genome shotgun (WGS) entry which is preliminary data.</text>
</comment>
<dbReference type="EMBL" id="LEKV01003833">
    <property type="protein sequence ID" value="KVH97396.1"/>
    <property type="molecule type" value="Genomic_DNA"/>
</dbReference>
<dbReference type="InterPro" id="IPR057242">
    <property type="entry name" value="PCFS4-like"/>
</dbReference>
<feature type="non-terminal residue" evidence="4">
    <location>
        <position position="1"/>
    </location>
</feature>